<dbReference type="AlphaFoldDB" id="A0A7Y7B284"/>
<dbReference type="Gene3D" id="2.120.10.30">
    <property type="entry name" value="TolB, C-terminal domain"/>
    <property type="match status" value="2"/>
</dbReference>
<dbReference type="EMBL" id="JABBXF010000014">
    <property type="protein sequence ID" value="NVK77644.1"/>
    <property type="molecule type" value="Genomic_DNA"/>
</dbReference>
<dbReference type="SUPFAM" id="SSF82171">
    <property type="entry name" value="DPP6 N-terminal domain-like"/>
    <property type="match status" value="1"/>
</dbReference>
<protein>
    <submittedName>
        <fullName evidence="3">PD40 domain-containing protein</fullName>
    </submittedName>
</protein>
<dbReference type="Proteomes" id="UP000587462">
    <property type="component" value="Unassembled WGS sequence"/>
</dbReference>
<dbReference type="InterPro" id="IPR011042">
    <property type="entry name" value="6-blade_b-propeller_TolB-like"/>
</dbReference>
<gene>
    <name evidence="3" type="ORF">HG542_08185</name>
</gene>
<comment type="caution">
    <text evidence="3">The sequence shown here is derived from an EMBL/GenBank/DDBJ whole genome shotgun (WGS) entry which is preliminary data.</text>
</comment>
<dbReference type="PANTHER" id="PTHR36842:SF1">
    <property type="entry name" value="PROTEIN TOLB"/>
    <property type="match status" value="1"/>
</dbReference>
<sequence>MALTAWRSNASLSSAETSHSTPPASSHCQPEVDSTTVTPVRLRLLAAAVLTGALLLTACGGGDGGPAPDHHDRADGAQLLYRPTGRTSAQNPAFSPDSTSVLFTLFHDGYNEGAAALRTIPLGSGHEQQHPRTLLSDPDKAAVNLPGSSWHPRAGVAFASDRSGQDEVWVMEPGGKPKRVTEHRGDTGYLEPSFSPDGQWIVFQESVENEHPDGSELGSLWKVRRDGTGATRLIDGPGTRTDNRQPNWSPAGDRLVFQRREAGSEAWALYVVNADGSGLRKLTTTPGEHTDPSWSPDGRSVVFSSTAGGLDLPQIFTIPAAGGKPVRVTRSSNAYDGAPSWSPDGRWIAFESHAGGEDRPSSLWRVPAPSGR</sequence>
<evidence type="ECO:0000256" key="2">
    <source>
        <dbReference type="SAM" id="MobiDB-lite"/>
    </source>
</evidence>
<feature type="region of interest" description="Disordered" evidence="2">
    <location>
        <begin position="352"/>
        <end position="372"/>
    </location>
</feature>
<proteinExistence type="inferred from homology"/>
<name>A0A7Y7B284_STRMO</name>
<evidence type="ECO:0000313" key="3">
    <source>
        <dbReference type="EMBL" id="NVK77644.1"/>
    </source>
</evidence>
<evidence type="ECO:0000256" key="1">
    <source>
        <dbReference type="ARBA" id="ARBA00009820"/>
    </source>
</evidence>
<feature type="region of interest" description="Disordered" evidence="2">
    <location>
        <begin position="229"/>
        <end position="251"/>
    </location>
</feature>
<dbReference type="Pfam" id="PF07676">
    <property type="entry name" value="PD40"/>
    <property type="match status" value="5"/>
</dbReference>
<dbReference type="PANTHER" id="PTHR36842">
    <property type="entry name" value="PROTEIN TOLB HOMOLOG"/>
    <property type="match status" value="1"/>
</dbReference>
<organism evidence="3 4">
    <name type="scientific">Streptomyces morookaense</name>
    <name type="common">Streptoverticillium morookaense</name>
    <dbReference type="NCBI Taxonomy" id="1970"/>
    <lineage>
        <taxon>Bacteria</taxon>
        <taxon>Bacillati</taxon>
        <taxon>Actinomycetota</taxon>
        <taxon>Actinomycetes</taxon>
        <taxon>Kitasatosporales</taxon>
        <taxon>Streptomycetaceae</taxon>
        <taxon>Streptomyces</taxon>
    </lineage>
</organism>
<comment type="similarity">
    <text evidence="1">Belongs to the TolB family.</text>
</comment>
<feature type="region of interest" description="Disordered" evidence="2">
    <location>
        <begin position="168"/>
        <end position="191"/>
    </location>
</feature>
<dbReference type="InterPro" id="IPR011659">
    <property type="entry name" value="WD40"/>
</dbReference>
<keyword evidence="4" id="KW-1185">Reference proteome</keyword>
<evidence type="ECO:0000313" key="4">
    <source>
        <dbReference type="Proteomes" id="UP000587462"/>
    </source>
</evidence>
<accession>A0A7Y7B284</accession>
<reference evidence="3 4" key="1">
    <citation type="submission" date="2020-04" db="EMBL/GenBank/DDBJ databases">
        <title>Draft Genome Sequence of Streptomyces morookaense DSM 40503, an 8-azaguanine-producing strain.</title>
        <authorList>
            <person name="Qi J."/>
            <person name="Gao J.-M."/>
        </authorList>
    </citation>
    <scope>NUCLEOTIDE SEQUENCE [LARGE SCALE GENOMIC DNA]</scope>
    <source>
        <strain evidence="3 4">DSM 40503</strain>
    </source>
</reference>
<feature type="region of interest" description="Disordered" evidence="2">
    <location>
        <begin position="1"/>
        <end position="32"/>
    </location>
</feature>